<reference evidence="1" key="1">
    <citation type="journal article" date="2022" name="bioRxiv">
        <title>Sequencing and chromosome-scale assembly of the giantPleurodeles waltlgenome.</title>
        <authorList>
            <person name="Brown T."/>
            <person name="Elewa A."/>
            <person name="Iarovenko S."/>
            <person name="Subramanian E."/>
            <person name="Araus A.J."/>
            <person name="Petzold A."/>
            <person name="Susuki M."/>
            <person name="Suzuki K.-i.T."/>
            <person name="Hayashi T."/>
            <person name="Toyoda A."/>
            <person name="Oliveira C."/>
            <person name="Osipova E."/>
            <person name="Leigh N.D."/>
            <person name="Simon A."/>
            <person name="Yun M.H."/>
        </authorList>
    </citation>
    <scope>NUCLEOTIDE SEQUENCE</scope>
    <source>
        <strain evidence="1">20211129_DDA</strain>
        <tissue evidence="1">Liver</tissue>
    </source>
</reference>
<keyword evidence="2" id="KW-1185">Reference proteome</keyword>
<accession>A0AAV7VUY9</accession>
<evidence type="ECO:0000313" key="1">
    <source>
        <dbReference type="EMBL" id="KAJ1204062.1"/>
    </source>
</evidence>
<dbReference type="Proteomes" id="UP001066276">
    <property type="component" value="Chromosome 2_1"/>
</dbReference>
<dbReference type="AlphaFoldDB" id="A0AAV7VUY9"/>
<evidence type="ECO:0000313" key="2">
    <source>
        <dbReference type="Proteomes" id="UP001066276"/>
    </source>
</evidence>
<sequence length="210" mass="22684">MTVPGRFLGARLLLERSLPQQQSEAADAARDRVLHRERCPYELWQRSRRCSLPELAASFLREAAAASAPGTTDARGSVVCPESGTILPELAGPYATEAVEQVLQVAGELDQGGARAWGARSPHLGSETRQQWAHLISRWRALQTFDWENPPKKELKPDGGPVGAKEMIGIATLRRHDGPAVGPPDYMMAGAVGPTGRGGCMGEDIPLRTK</sequence>
<name>A0AAV7VUY9_PLEWA</name>
<gene>
    <name evidence="1" type="ORF">NDU88_007843</name>
</gene>
<comment type="caution">
    <text evidence="1">The sequence shown here is derived from an EMBL/GenBank/DDBJ whole genome shotgun (WGS) entry which is preliminary data.</text>
</comment>
<dbReference type="EMBL" id="JANPWB010000003">
    <property type="protein sequence ID" value="KAJ1204062.1"/>
    <property type="molecule type" value="Genomic_DNA"/>
</dbReference>
<organism evidence="1 2">
    <name type="scientific">Pleurodeles waltl</name>
    <name type="common">Iberian ribbed newt</name>
    <dbReference type="NCBI Taxonomy" id="8319"/>
    <lineage>
        <taxon>Eukaryota</taxon>
        <taxon>Metazoa</taxon>
        <taxon>Chordata</taxon>
        <taxon>Craniata</taxon>
        <taxon>Vertebrata</taxon>
        <taxon>Euteleostomi</taxon>
        <taxon>Amphibia</taxon>
        <taxon>Batrachia</taxon>
        <taxon>Caudata</taxon>
        <taxon>Salamandroidea</taxon>
        <taxon>Salamandridae</taxon>
        <taxon>Pleurodelinae</taxon>
        <taxon>Pleurodeles</taxon>
    </lineage>
</organism>
<protein>
    <submittedName>
        <fullName evidence="1">Uncharacterized protein</fullName>
    </submittedName>
</protein>
<proteinExistence type="predicted"/>